<gene>
    <name evidence="1" type="ORF">EDD38_3299</name>
</gene>
<name>A0A3N4RQ45_9ACTN</name>
<proteinExistence type="predicted"/>
<dbReference type="Proteomes" id="UP000266906">
    <property type="component" value="Unassembled WGS sequence"/>
</dbReference>
<keyword evidence="2" id="KW-1185">Reference proteome</keyword>
<dbReference type="EMBL" id="RKQG01000001">
    <property type="protein sequence ID" value="RPE34956.1"/>
    <property type="molecule type" value="Genomic_DNA"/>
</dbReference>
<protein>
    <submittedName>
        <fullName evidence="1">Uncharacterized protein</fullName>
    </submittedName>
</protein>
<comment type="caution">
    <text evidence="1">The sequence shown here is derived from an EMBL/GenBank/DDBJ whole genome shotgun (WGS) entry which is preliminary data.</text>
</comment>
<reference evidence="1 2" key="1">
    <citation type="submission" date="2018-11" db="EMBL/GenBank/DDBJ databases">
        <title>Sequencing the genomes of 1000 actinobacteria strains.</title>
        <authorList>
            <person name="Klenk H.-P."/>
        </authorList>
    </citation>
    <scope>NUCLEOTIDE SEQUENCE [LARGE SCALE GENOMIC DNA]</scope>
    <source>
        <strain evidence="1 2">DSM 44781</strain>
    </source>
</reference>
<sequence length="231" mass="24824">MTGRITIAAYRTHAENRTQIVLSQTDENGRGHGYRIAGPKHYNSGVTELISADLTARDAAEIRAMLDAMLPVDQSKHRDQVLTEAATATEALRARLWLIEQVLAPIDIQQDPAGIVGMVGPLLDGPLHPTDLAEYRAARTGQEAPAPTAAEPEYVCDVCEDDFCGHCSACTCPACTEVRQISAVTVSAEQPMLAAARARVATLPTANDGQLIAATREQILDAITRTDTQEH</sequence>
<accession>A0A3N4RQ45</accession>
<dbReference type="RefSeq" id="WP_123818609.1">
    <property type="nucleotide sequence ID" value="NZ_RKQG01000001.1"/>
</dbReference>
<evidence type="ECO:0000313" key="2">
    <source>
        <dbReference type="Proteomes" id="UP000266906"/>
    </source>
</evidence>
<evidence type="ECO:0000313" key="1">
    <source>
        <dbReference type="EMBL" id="RPE34956.1"/>
    </source>
</evidence>
<organism evidence="1 2">
    <name type="scientific">Kitasatospora cineracea</name>
    <dbReference type="NCBI Taxonomy" id="88074"/>
    <lineage>
        <taxon>Bacteria</taxon>
        <taxon>Bacillati</taxon>
        <taxon>Actinomycetota</taxon>
        <taxon>Actinomycetes</taxon>
        <taxon>Kitasatosporales</taxon>
        <taxon>Streptomycetaceae</taxon>
        <taxon>Kitasatospora</taxon>
    </lineage>
</organism>
<dbReference type="AlphaFoldDB" id="A0A3N4RQ45"/>